<dbReference type="PANTHER" id="PTHR28570">
    <property type="entry name" value="ASPARTYL AMINOPEPTIDASE"/>
    <property type="match status" value="1"/>
</dbReference>
<evidence type="ECO:0000256" key="9">
    <source>
        <dbReference type="RuleBase" id="RU004386"/>
    </source>
</evidence>
<dbReference type="PANTHER" id="PTHR28570:SF3">
    <property type="entry name" value="ASPARTYL AMINOPEPTIDASE"/>
    <property type="match status" value="1"/>
</dbReference>
<dbReference type="Gene3D" id="3.40.630.10">
    <property type="entry name" value="Zn peptidases"/>
    <property type="match status" value="1"/>
</dbReference>
<evidence type="ECO:0000256" key="4">
    <source>
        <dbReference type="ARBA" id="ARBA00022670"/>
    </source>
</evidence>
<comment type="cofactor">
    <cofactor evidence="1 10">
        <name>Zn(2+)</name>
        <dbReference type="ChEBI" id="CHEBI:29105"/>
    </cofactor>
</comment>
<keyword evidence="7 9" id="KW-0862">Zinc</keyword>
<evidence type="ECO:0000256" key="6">
    <source>
        <dbReference type="ARBA" id="ARBA00022801"/>
    </source>
</evidence>
<dbReference type="EMBL" id="CP061799">
    <property type="protein sequence ID" value="QTA80192.1"/>
    <property type="molecule type" value="Genomic_DNA"/>
</dbReference>
<dbReference type="InterPro" id="IPR001948">
    <property type="entry name" value="Peptidase_M18"/>
</dbReference>
<dbReference type="SUPFAM" id="SSF53187">
    <property type="entry name" value="Zn-dependent exopeptidases"/>
    <property type="match status" value="1"/>
</dbReference>
<reference evidence="11" key="1">
    <citation type="journal article" date="2021" name="Microb. Physiol.">
        <title>Proteogenomic Insights into the Physiology of Marine, Sulfate-Reducing, Filamentous Desulfonema limicola and Desulfonema magnum.</title>
        <authorList>
            <person name="Schnaars V."/>
            <person name="Wohlbrand L."/>
            <person name="Scheve S."/>
            <person name="Hinrichs C."/>
            <person name="Reinhardt R."/>
            <person name="Rabus R."/>
        </authorList>
    </citation>
    <scope>NUCLEOTIDE SEQUENCE</scope>
    <source>
        <strain evidence="11">5ac10</strain>
    </source>
</reference>
<evidence type="ECO:0000256" key="3">
    <source>
        <dbReference type="ARBA" id="ARBA00022438"/>
    </source>
</evidence>
<dbReference type="AlphaFoldDB" id="A0A975B7L5"/>
<dbReference type="NCBIfam" id="NF002759">
    <property type="entry name" value="PRK02813.1"/>
    <property type="match status" value="1"/>
</dbReference>
<dbReference type="Proteomes" id="UP000663720">
    <property type="component" value="Chromosome"/>
</dbReference>
<dbReference type="RefSeq" id="WP_207691862.1">
    <property type="nucleotide sequence ID" value="NZ_CP061799.1"/>
</dbReference>
<organism evidence="11 12">
    <name type="scientific">Desulfonema limicola</name>
    <dbReference type="NCBI Taxonomy" id="45656"/>
    <lineage>
        <taxon>Bacteria</taxon>
        <taxon>Pseudomonadati</taxon>
        <taxon>Thermodesulfobacteriota</taxon>
        <taxon>Desulfobacteria</taxon>
        <taxon>Desulfobacterales</taxon>
        <taxon>Desulfococcaceae</taxon>
        <taxon>Desulfonema</taxon>
    </lineage>
</organism>
<dbReference type="GO" id="GO:0008270">
    <property type="term" value="F:zinc ion binding"/>
    <property type="evidence" value="ECO:0007669"/>
    <property type="project" value="InterPro"/>
</dbReference>
<evidence type="ECO:0000256" key="7">
    <source>
        <dbReference type="ARBA" id="ARBA00022833"/>
    </source>
</evidence>
<dbReference type="InterPro" id="IPR023358">
    <property type="entry name" value="Peptidase_M18_dom2"/>
</dbReference>
<evidence type="ECO:0000256" key="5">
    <source>
        <dbReference type="ARBA" id="ARBA00022723"/>
    </source>
</evidence>
<dbReference type="GO" id="GO:0008237">
    <property type="term" value="F:metallopeptidase activity"/>
    <property type="evidence" value="ECO:0007669"/>
    <property type="project" value="UniProtKB-KW"/>
</dbReference>
<evidence type="ECO:0000256" key="8">
    <source>
        <dbReference type="ARBA" id="ARBA00023049"/>
    </source>
</evidence>
<dbReference type="GO" id="GO:0005737">
    <property type="term" value="C:cytoplasm"/>
    <property type="evidence" value="ECO:0007669"/>
    <property type="project" value="UniProtKB-ARBA"/>
</dbReference>
<keyword evidence="4 9" id="KW-0645">Protease</keyword>
<dbReference type="Pfam" id="PF02127">
    <property type="entry name" value="Peptidase_M18"/>
    <property type="match status" value="1"/>
</dbReference>
<dbReference type="GO" id="GO:0004177">
    <property type="term" value="F:aminopeptidase activity"/>
    <property type="evidence" value="ECO:0007669"/>
    <property type="project" value="UniProtKB-KW"/>
</dbReference>
<comment type="similarity">
    <text evidence="2 9">Belongs to the peptidase M18 family.</text>
</comment>
<keyword evidence="5 9" id="KW-0479">Metal-binding</keyword>
<proteinExistence type="inferred from homology"/>
<dbReference type="EC" id="3.4.11.-" evidence="10"/>
<evidence type="ECO:0000313" key="11">
    <source>
        <dbReference type="EMBL" id="QTA80192.1"/>
    </source>
</evidence>
<name>A0A975B7L5_9BACT</name>
<keyword evidence="12" id="KW-1185">Reference proteome</keyword>
<sequence>MQKLQFNKGLIDFIKMSPTPFHAVDSMGAVLDKYNFSLISEADAWSLKKGGRYYVIRDDSSIIAFIMGKKALPETGIRMAGAHTDSPCLRIKPQPEIIKHSFFQLGVEVYGGALLNPWFDRDLSIAGRVAYLDSYNTIQMALIDFKEPVAFIPSLAIHFDREANNNKSINPQEELLPVMAQVYDKPVSDFRTMLLTRLKNQYPDCGAAEVLDYEMNLYDIQDPCFSGMNREFISGARLDNLLSCYIAMMSLVQTRGDVTSLLVCNNHEEVGSASRSGAQGPFLQSVVERICPVLEDRARTIEKSMMISCDDAHGLHPNYPSKYDSRHAPVLNKGPVIKINANNRYASDSKTTALFRYLCNKAGIPVQDFVMRSDMSCGSTIGPITSTKLGLKTVDAGVPILGMHSIRELAGAKDSYYLYKVLCEYYQ</sequence>
<evidence type="ECO:0000256" key="1">
    <source>
        <dbReference type="ARBA" id="ARBA00001947"/>
    </source>
</evidence>
<accession>A0A975B7L5</accession>
<keyword evidence="6 9" id="KW-0378">Hydrolase</keyword>
<evidence type="ECO:0000313" key="12">
    <source>
        <dbReference type="Proteomes" id="UP000663720"/>
    </source>
</evidence>
<dbReference type="Gene3D" id="2.30.250.10">
    <property type="entry name" value="Aminopeptidase i, Domain 2"/>
    <property type="match status" value="1"/>
</dbReference>
<dbReference type="CDD" id="cd05658">
    <property type="entry name" value="M18_DAP"/>
    <property type="match status" value="1"/>
</dbReference>
<evidence type="ECO:0000256" key="10">
    <source>
        <dbReference type="RuleBase" id="RU004387"/>
    </source>
</evidence>
<dbReference type="SUPFAM" id="SSF101821">
    <property type="entry name" value="Aminopeptidase/glucanase lid domain"/>
    <property type="match status" value="1"/>
</dbReference>
<dbReference type="GO" id="GO:0006508">
    <property type="term" value="P:proteolysis"/>
    <property type="evidence" value="ECO:0007669"/>
    <property type="project" value="UniProtKB-KW"/>
</dbReference>
<protein>
    <recommendedName>
        <fullName evidence="10">M18 family aminopeptidase</fullName>
        <ecNumber evidence="10">3.4.11.-</ecNumber>
    </recommendedName>
</protein>
<dbReference type="KEGG" id="dli:dnl_24850"/>
<keyword evidence="8 9" id="KW-0482">Metalloprotease</keyword>
<keyword evidence="3 9" id="KW-0031">Aminopeptidase</keyword>
<evidence type="ECO:0000256" key="2">
    <source>
        <dbReference type="ARBA" id="ARBA00008290"/>
    </source>
</evidence>
<dbReference type="PRINTS" id="PR00932">
    <property type="entry name" value="AMINO1PTASE"/>
</dbReference>
<gene>
    <name evidence="11" type="ORF">dnl_24850</name>
</gene>